<dbReference type="EMBL" id="UIVT01000001">
    <property type="protein sequence ID" value="SVP89227.1"/>
    <property type="molecule type" value="Genomic_DNA"/>
</dbReference>
<dbReference type="VEuPathDB" id="PiroplasmaDB:TA16230"/>
<dbReference type="AlphaFoldDB" id="A0A3B0MGT1"/>
<proteinExistence type="predicted"/>
<name>A0A3B0MGT1_THEAN</name>
<protein>
    <submittedName>
        <fullName evidence="1">Uncharacterized protein</fullName>
    </submittedName>
</protein>
<reference evidence="1" key="1">
    <citation type="submission" date="2018-07" db="EMBL/GenBank/DDBJ databases">
        <authorList>
            <person name="Quirk P.G."/>
            <person name="Krulwich T.A."/>
        </authorList>
    </citation>
    <scope>NUCLEOTIDE SEQUENCE</scope>
    <source>
        <strain evidence="1">Anand</strain>
    </source>
</reference>
<evidence type="ECO:0000313" key="2">
    <source>
        <dbReference type="EMBL" id="SVP90367.1"/>
    </source>
</evidence>
<organism evidence="1">
    <name type="scientific">Theileria annulata</name>
    <dbReference type="NCBI Taxonomy" id="5874"/>
    <lineage>
        <taxon>Eukaryota</taxon>
        <taxon>Sar</taxon>
        <taxon>Alveolata</taxon>
        <taxon>Apicomplexa</taxon>
        <taxon>Aconoidasida</taxon>
        <taxon>Piroplasmida</taxon>
        <taxon>Theileriidae</taxon>
        <taxon>Theileria</taxon>
    </lineage>
</organism>
<dbReference type="EMBL" id="UIVS01000001">
    <property type="protein sequence ID" value="SVP90367.1"/>
    <property type="molecule type" value="Genomic_DNA"/>
</dbReference>
<evidence type="ECO:0000313" key="1">
    <source>
        <dbReference type="EMBL" id="SVP89227.1"/>
    </source>
</evidence>
<gene>
    <name evidence="1" type="ORF">TAT_000108000</name>
    <name evidence="2" type="ORF">TAV_000107300</name>
</gene>
<accession>A0A3B0MGT1</accession>
<sequence>MFLCKISGSHIKIYNFNLKLCRRFSYNCEIQSKLFKTLKDDENITNSPIHSLKLNLIDKYKENNFINEVLSKKSLDLSKFPRCVSSDSPLTSDILTHSHNYDNLSVYKDNKDFIINSFINSLNFKNKNPDLFQFFCDSLSVIIKDLNFDELYKFIKVISNEKLCKSNFNYKISNIFHNLLTRVNHLITEKLSFNGGILKVNELPKYSGYLQESSLDRVQGINFDSENQLEKLWNLWFILSKQTFEESKYTASLILALLEHESGSIFKFDLRRVCRALDVVVGDCKFFSKLEERFILILLKRFTIILSNTDNKHDPEFYIKCNNVTPIQIKKFFCNISKISKISHKILENFLKLENSHKSLQDFAILSSVLLNNELDKLDVSQRTFENSDTDLNEYFDKNSKEVNYKRNKLFLKIFVDSLEIVKFLDHLILCGTNESDRSNVSNTEELRDKLLKLSHDLLIRISVESEEHLLQECRSMYYMLLTCSLCKPAIPDTLSVSKLYETISNKITLNVDKLTSNARILAGDLNSGENKSLGMKTVQFMLYCDKINSLLRLLVSCGETSNKVNLACEKLVIDLFKNHEKLLSLNQSQGLKTLYVTLLNKYRVLSPEIYYKFLNTLKDWPNWKRNELSMLCDVLSRTYPNYCSKIVGGDDFPNNQQFLNSRVSDKIIGLLVSLTNYVFVDNNVYKFSNKELISVLNFLNTCLDGSKDKPISTDSYNSTFIDSIKPTIMDKLSERISDMNFSQLIKLLSFHNVIEECFRNNIVQRVLNLDYLGDISCLVALNDPKITSKVLTKFKIKVVEESYVTREKILKTKFLKHYKKPQVKENFVSKSNYETLKMLI</sequence>